<dbReference type="GO" id="GO:0006355">
    <property type="term" value="P:regulation of DNA-templated transcription"/>
    <property type="evidence" value="ECO:0007669"/>
    <property type="project" value="InterPro"/>
</dbReference>
<keyword evidence="3" id="KW-1185">Reference proteome</keyword>
<organism evidence="2 3">
    <name type="scientific">Sediminihaliea albiluteola</name>
    <dbReference type="NCBI Taxonomy" id="2758564"/>
    <lineage>
        <taxon>Bacteria</taxon>
        <taxon>Pseudomonadati</taxon>
        <taxon>Pseudomonadota</taxon>
        <taxon>Gammaproteobacteria</taxon>
        <taxon>Cellvibrionales</taxon>
        <taxon>Halieaceae</taxon>
        <taxon>Sediminihaliea</taxon>
    </lineage>
</organism>
<dbReference type="Gene3D" id="1.10.10.10">
    <property type="entry name" value="Winged helix-like DNA-binding domain superfamily/Winged helix DNA-binding domain"/>
    <property type="match status" value="1"/>
</dbReference>
<dbReference type="SMART" id="SM00421">
    <property type="entry name" value="HTH_LUXR"/>
    <property type="match status" value="1"/>
</dbReference>
<accession>A0A7W2YIA7</accession>
<proteinExistence type="predicted"/>
<dbReference type="EMBL" id="JACFXU010000013">
    <property type="protein sequence ID" value="MBA6412311.1"/>
    <property type="molecule type" value="Genomic_DNA"/>
</dbReference>
<evidence type="ECO:0000313" key="3">
    <source>
        <dbReference type="Proteomes" id="UP000539350"/>
    </source>
</evidence>
<evidence type="ECO:0000259" key="1">
    <source>
        <dbReference type="SMART" id="SM00421"/>
    </source>
</evidence>
<dbReference type="InterPro" id="IPR035965">
    <property type="entry name" value="PAS-like_dom_sf"/>
</dbReference>
<dbReference type="AlphaFoldDB" id="A0A7W2YIA7"/>
<protein>
    <recommendedName>
        <fullName evidence="1">HTH luxR-type domain-containing protein</fullName>
    </recommendedName>
</protein>
<dbReference type="InterPro" id="IPR016032">
    <property type="entry name" value="Sig_transdc_resp-reg_C-effctor"/>
</dbReference>
<gene>
    <name evidence="2" type="ORF">H2508_04225</name>
</gene>
<reference evidence="2 3" key="1">
    <citation type="submission" date="2020-07" db="EMBL/GenBank/DDBJ databases">
        <title>Halieaceae bacterium, F7430, whole genome shotgun sequencing project.</title>
        <authorList>
            <person name="Jiang S."/>
            <person name="Liu Z.W."/>
            <person name="Du Z.J."/>
        </authorList>
    </citation>
    <scope>NUCLEOTIDE SEQUENCE [LARGE SCALE GENOMIC DNA]</scope>
    <source>
        <strain evidence="2 3">F7430</strain>
    </source>
</reference>
<dbReference type="RefSeq" id="WP_182169144.1">
    <property type="nucleotide sequence ID" value="NZ_JACFXU010000013.1"/>
</dbReference>
<dbReference type="InterPro" id="IPR036388">
    <property type="entry name" value="WH-like_DNA-bd_sf"/>
</dbReference>
<evidence type="ECO:0000313" key="2">
    <source>
        <dbReference type="EMBL" id="MBA6412311.1"/>
    </source>
</evidence>
<name>A0A7W2YIA7_9GAMM</name>
<dbReference type="Proteomes" id="UP000539350">
    <property type="component" value="Unassembled WGS sequence"/>
</dbReference>
<comment type="caution">
    <text evidence="2">The sequence shown here is derived from an EMBL/GenBank/DDBJ whole genome shotgun (WGS) entry which is preliminary data.</text>
</comment>
<dbReference type="InterPro" id="IPR000792">
    <property type="entry name" value="Tscrpt_reg_LuxR_C"/>
</dbReference>
<dbReference type="Pfam" id="PF00196">
    <property type="entry name" value="GerE"/>
    <property type="match status" value="1"/>
</dbReference>
<dbReference type="SUPFAM" id="SSF46894">
    <property type="entry name" value="C-terminal effector domain of the bipartite response regulators"/>
    <property type="match status" value="1"/>
</dbReference>
<dbReference type="SUPFAM" id="SSF55785">
    <property type="entry name" value="PYP-like sensor domain (PAS domain)"/>
    <property type="match status" value="1"/>
</dbReference>
<feature type="domain" description="HTH luxR-type" evidence="1">
    <location>
        <begin position="276"/>
        <end position="333"/>
    </location>
</feature>
<dbReference type="GO" id="GO:0003677">
    <property type="term" value="F:DNA binding"/>
    <property type="evidence" value="ECO:0007669"/>
    <property type="project" value="InterPro"/>
</dbReference>
<sequence length="342" mass="37444">MAAALVLYPNTESSVEIHVISSDEQYDIDWAAVNRRYINTYLDLDPTSCLMTAPGDLKTIDEHKDTAYYQEFLQPLGVEYALRMGFAAAGRNCWISACKTRAQGNFSSAAKAKLQALIPHLEVSLENYATVMLSSSERFLYNTALQNMNFGSFVLDADGKILSCNTVAEHLTQRYSEIAVENGKLAINSNVVNETLQSLLSLSRKNSATDERESRVIRIDCGAGGSIGILLKPVSRDKYFTGFAAPAVVIYLSDLARLQLASHEETFDNQKMISALFGLTAAEAKLTLLLADGLTLAGAGRMLSIAEKTARNHLAHIFEKTGVNRQVDLIRLVYRSVAVMGG</sequence>